<dbReference type="Proteomes" id="UP000823775">
    <property type="component" value="Unassembled WGS sequence"/>
</dbReference>
<evidence type="ECO:0000313" key="2">
    <source>
        <dbReference type="Proteomes" id="UP000823775"/>
    </source>
</evidence>
<organism evidence="1 2">
    <name type="scientific">Datura stramonium</name>
    <name type="common">Jimsonweed</name>
    <name type="synonym">Common thornapple</name>
    <dbReference type="NCBI Taxonomy" id="4076"/>
    <lineage>
        <taxon>Eukaryota</taxon>
        <taxon>Viridiplantae</taxon>
        <taxon>Streptophyta</taxon>
        <taxon>Embryophyta</taxon>
        <taxon>Tracheophyta</taxon>
        <taxon>Spermatophyta</taxon>
        <taxon>Magnoliopsida</taxon>
        <taxon>eudicotyledons</taxon>
        <taxon>Gunneridae</taxon>
        <taxon>Pentapetalae</taxon>
        <taxon>asterids</taxon>
        <taxon>lamiids</taxon>
        <taxon>Solanales</taxon>
        <taxon>Solanaceae</taxon>
        <taxon>Solanoideae</taxon>
        <taxon>Datureae</taxon>
        <taxon>Datura</taxon>
    </lineage>
</organism>
<protein>
    <submittedName>
        <fullName evidence="1">Uncharacterized protein</fullName>
    </submittedName>
</protein>
<evidence type="ECO:0000313" key="1">
    <source>
        <dbReference type="EMBL" id="MCD9645109.1"/>
    </source>
</evidence>
<dbReference type="EMBL" id="JACEIK010004337">
    <property type="protein sequence ID" value="MCD9645109.1"/>
    <property type="molecule type" value="Genomic_DNA"/>
</dbReference>
<proteinExistence type="predicted"/>
<accession>A0ABS8VEI2</accession>
<reference evidence="1 2" key="1">
    <citation type="journal article" date="2021" name="BMC Genomics">
        <title>Datura genome reveals duplications of psychoactive alkaloid biosynthetic genes and high mutation rate following tissue culture.</title>
        <authorList>
            <person name="Rajewski A."/>
            <person name="Carter-House D."/>
            <person name="Stajich J."/>
            <person name="Litt A."/>
        </authorList>
    </citation>
    <scope>NUCLEOTIDE SEQUENCE [LARGE SCALE GENOMIC DNA]</scope>
    <source>
        <strain evidence="1">AR-01</strain>
    </source>
</reference>
<sequence>MTLGSCNKKTLEEVKFGSIDMGEHIIEAHFLVELTWIGLSKLGLEDLASSSDDTLLNDDHEEGDKDKKLEFFLLSGRSNAVLYPYLDMIKGNFPIDDSQWLHILEIQSYDSYLSQCQGTLQGFRISAPMTLWYLGMLKDLYLGFRSIYESKRGLSGIGFGSSAM</sequence>
<name>A0ABS8VEI2_DATST</name>
<keyword evidence="2" id="KW-1185">Reference proteome</keyword>
<gene>
    <name evidence="1" type="ORF">HAX54_033785</name>
</gene>
<comment type="caution">
    <text evidence="1">The sequence shown here is derived from an EMBL/GenBank/DDBJ whole genome shotgun (WGS) entry which is preliminary data.</text>
</comment>